<name>F6F1R7_SPHCR</name>
<feature type="domain" description="AMP-binding enzyme C-terminal" evidence="7">
    <location>
        <begin position="410"/>
        <end position="485"/>
    </location>
</feature>
<dbReference type="Pfam" id="PF00501">
    <property type="entry name" value="AMP-binding"/>
    <property type="match status" value="1"/>
</dbReference>
<dbReference type="PANTHER" id="PTHR43201">
    <property type="entry name" value="ACYL-COA SYNTHETASE"/>
    <property type="match status" value="1"/>
</dbReference>
<sequence length="497" mass="53101">MSSSIDAIATHAAHRPSALAVHDLESGGRWSYAALDRDVDRVARWLIAELGPASGERVAAIARNSAWLLILHLACVRAGAIHVPLNWRLAQAEIAQLIDDARPALLFHDSVFAQHGGDVRSMDLLALERVALELGEGPALAARRGADEASTILYTSGTSGRPKGVVVTEANAYWGCANFIAGNDVTVRSVFLADMPMFHTAGLFAAVRVPLQAGAAVLISQGFDPERTLARIADPALGVTHYFSVPQMAQRLWQQPGFDPAMLRGLTVYAMGGAPNPAAQIERFVRAGVRMSDGFGMSETGSSFGMPSTDPDLLIAKAGSCGLPYLSLRARIVDEQGRDVGVGERGELWLSGPSVTPGYWNQPALTAAAFSDGWFRTGDIALRDADGFFFLVDRKKDMFISGGENVYPAEVEAVLAEIETIAEAAVIGVADAKWGEVGHAYVIPAPGVELSERAVLDHCRGRMAAFKVPARIFLVDAIPRTSSGKVQKHILRLSTAR</sequence>
<keyword evidence="9" id="KW-1185">Reference proteome</keyword>
<dbReference type="Gene3D" id="3.30.300.30">
    <property type="match status" value="1"/>
</dbReference>
<dbReference type="InterPro" id="IPR025110">
    <property type="entry name" value="AMP-bd_C"/>
</dbReference>
<dbReference type="KEGG" id="sch:Sphch_3902"/>
<evidence type="ECO:0000256" key="3">
    <source>
        <dbReference type="ARBA" id="ARBA00051915"/>
    </source>
</evidence>
<evidence type="ECO:0000259" key="7">
    <source>
        <dbReference type="Pfam" id="PF13193"/>
    </source>
</evidence>
<evidence type="ECO:0000256" key="4">
    <source>
        <dbReference type="ARBA" id="ARBA00066616"/>
    </source>
</evidence>
<dbReference type="InterPro" id="IPR042099">
    <property type="entry name" value="ANL_N_sf"/>
</dbReference>
<dbReference type="PROSITE" id="PS00455">
    <property type="entry name" value="AMP_BINDING"/>
    <property type="match status" value="1"/>
</dbReference>
<dbReference type="Proteomes" id="UP000007150">
    <property type="component" value="Chromosome 2"/>
</dbReference>
<dbReference type="InterPro" id="IPR000873">
    <property type="entry name" value="AMP-dep_synth/lig_dom"/>
</dbReference>
<evidence type="ECO:0000259" key="6">
    <source>
        <dbReference type="Pfam" id="PF00501"/>
    </source>
</evidence>
<evidence type="ECO:0000256" key="2">
    <source>
        <dbReference type="ARBA" id="ARBA00022598"/>
    </source>
</evidence>
<proteinExistence type="inferred from homology"/>
<dbReference type="InterPro" id="IPR020845">
    <property type="entry name" value="AMP-binding_CS"/>
</dbReference>
<dbReference type="Pfam" id="PF13193">
    <property type="entry name" value="AMP-binding_C"/>
    <property type="match status" value="1"/>
</dbReference>
<gene>
    <name evidence="8" type="ORF">Sphch_3902</name>
</gene>
<evidence type="ECO:0000256" key="5">
    <source>
        <dbReference type="ARBA" id="ARBA00067668"/>
    </source>
</evidence>
<dbReference type="PANTHER" id="PTHR43201:SF5">
    <property type="entry name" value="MEDIUM-CHAIN ACYL-COA LIGASE ACSF2, MITOCHONDRIAL"/>
    <property type="match status" value="1"/>
</dbReference>
<dbReference type="GO" id="GO:0006631">
    <property type="term" value="P:fatty acid metabolic process"/>
    <property type="evidence" value="ECO:0007669"/>
    <property type="project" value="TreeGrafter"/>
</dbReference>
<comment type="similarity">
    <text evidence="1">Belongs to the ATP-dependent AMP-binding enzyme family.</text>
</comment>
<organism evidence="8 9">
    <name type="scientific">Sphingobium chlorophenolicum L-1</name>
    <dbReference type="NCBI Taxonomy" id="690566"/>
    <lineage>
        <taxon>Bacteria</taxon>
        <taxon>Pseudomonadati</taxon>
        <taxon>Pseudomonadota</taxon>
        <taxon>Alphaproteobacteria</taxon>
        <taxon>Sphingomonadales</taxon>
        <taxon>Sphingomonadaceae</taxon>
        <taxon>Sphingobium</taxon>
    </lineage>
</organism>
<accession>F6F1R7</accession>
<dbReference type="RefSeq" id="WP_013849707.1">
    <property type="nucleotide sequence ID" value="NC_015594.1"/>
</dbReference>
<evidence type="ECO:0000256" key="1">
    <source>
        <dbReference type="ARBA" id="ARBA00006432"/>
    </source>
</evidence>
<dbReference type="InterPro" id="IPR045851">
    <property type="entry name" value="AMP-bd_C_sf"/>
</dbReference>
<dbReference type="Gene3D" id="3.40.50.12780">
    <property type="entry name" value="N-terminal domain of ligase-like"/>
    <property type="match status" value="1"/>
</dbReference>
<dbReference type="FunFam" id="3.30.300.30:FF:000008">
    <property type="entry name" value="2,3-dihydroxybenzoate-AMP ligase"/>
    <property type="match status" value="1"/>
</dbReference>
<dbReference type="SUPFAM" id="SSF56801">
    <property type="entry name" value="Acetyl-CoA synthetase-like"/>
    <property type="match status" value="1"/>
</dbReference>
<dbReference type="GO" id="GO:0031956">
    <property type="term" value="F:medium-chain fatty acid-CoA ligase activity"/>
    <property type="evidence" value="ECO:0007669"/>
    <property type="project" value="TreeGrafter"/>
</dbReference>
<evidence type="ECO:0000313" key="8">
    <source>
        <dbReference type="EMBL" id="AEG51483.1"/>
    </source>
</evidence>
<protein>
    <recommendedName>
        <fullName evidence="5">3-methylmercaptopropionyl-CoA ligase</fullName>
        <ecNumber evidence="4">6.2.1.44</ecNumber>
    </recommendedName>
</protein>
<keyword evidence="2 8" id="KW-0436">Ligase</keyword>
<dbReference type="EC" id="6.2.1.44" evidence="4"/>
<evidence type="ECO:0000313" key="9">
    <source>
        <dbReference type="Proteomes" id="UP000007150"/>
    </source>
</evidence>
<dbReference type="EMBL" id="CP002799">
    <property type="protein sequence ID" value="AEG51483.1"/>
    <property type="molecule type" value="Genomic_DNA"/>
</dbReference>
<feature type="domain" description="AMP-dependent synthetase/ligase" evidence="6">
    <location>
        <begin position="10"/>
        <end position="360"/>
    </location>
</feature>
<dbReference type="HOGENOM" id="CLU_000022_59_0_5"/>
<reference evidence="8 9" key="1">
    <citation type="submission" date="2011-05" db="EMBL/GenBank/DDBJ databases">
        <title>Complete sequence of chromosome 2 of Sphingobium chlorophenolicum L-1.</title>
        <authorList>
            <consortium name="US DOE Joint Genome Institute"/>
            <person name="Lucas S."/>
            <person name="Han J."/>
            <person name="Lapidus A."/>
            <person name="Cheng J.-F."/>
            <person name="Goodwin L."/>
            <person name="Pitluck S."/>
            <person name="Peters L."/>
            <person name="Daligault H."/>
            <person name="Han C."/>
            <person name="Tapia R."/>
            <person name="Land M."/>
            <person name="Hauser L."/>
            <person name="Kyrpides N."/>
            <person name="Ivanova N."/>
            <person name="Pagani I."/>
            <person name="Turner P."/>
            <person name="Copley S."/>
            <person name="Woyke T."/>
        </authorList>
    </citation>
    <scope>NUCLEOTIDE SEQUENCE [LARGE SCALE GENOMIC DNA]</scope>
    <source>
        <strain evidence="8 9">L-1</strain>
    </source>
</reference>
<comment type="catalytic activity">
    <reaction evidence="3">
        <text>3-(methylsulfanyl)propanoate + ATP + CoA = 3-(methylsulfanyl)propanoyl-CoA + AMP + diphosphate</text>
        <dbReference type="Rhea" id="RHEA:43052"/>
        <dbReference type="ChEBI" id="CHEBI:30616"/>
        <dbReference type="ChEBI" id="CHEBI:33019"/>
        <dbReference type="ChEBI" id="CHEBI:49016"/>
        <dbReference type="ChEBI" id="CHEBI:57287"/>
        <dbReference type="ChEBI" id="CHEBI:82815"/>
        <dbReference type="ChEBI" id="CHEBI:456215"/>
        <dbReference type="EC" id="6.2.1.44"/>
    </reaction>
    <physiologicalReaction direction="left-to-right" evidence="3">
        <dbReference type="Rhea" id="RHEA:43053"/>
    </physiologicalReaction>
</comment>
<dbReference type="STRING" id="690566.Sphch_3902"/>
<dbReference type="AlphaFoldDB" id="F6F1R7"/>